<evidence type="ECO:0000313" key="5">
    <source>
        <dbReference type="EMBL" id="MZR21146.1"/>
    </source>
</evidence>
<dbReference type="CDD" id="cd07377">
    <property type="entry name" value="WHTH_GntR"/>
    <property type="match status" value="1"/>
</dbReference>
<dbReference type="SMART" id="SM00345">
    <property type="entry name" value="HTH_GNTR"/>
    <property type="match status" value="1"/>
</dbReference>
<dbReference type="SMART" id="SM00895">
    <property type="entry name" value="FCD"/>
    <property type="match status" value="1"/>
</dbReference>
<dbReference type="PROSITE" id="PS50949">
    <property type="entry name" value="HTH_GNTR"/>
    <property type="match status" value="1"/>
</dbReference>
<reference evidence="5 6" key="1">
    <citation type="journal article" date="2014" name="Int. J. Syst. Evol. Microbiol.">
        <title>Sneathiella chungangensis sp. nov., isolated from a marine sand, and emended description of the genus Sneathiella.</title>
        <authorList>
            <person name="Siamphan C."/>
            <person name="Kim H."/>
            <person name="Lee J.S."/>
            <person name="Kim W."/>
        </authorList>
    </citation>
    <scope>NUCLEOTIDE SEQUENCE [LARGE SCALE GENOMIC DNA]</scope>
    <source>
        <strain evidence="5 6">KCTC 32476</strain>
    </source>
</reference>
<feature type="domain" description="HTH gntR-type" evidence="4">
    <location>
        <begin position="19"/>
        <end position="87"/>
    </location>
</feature>
<dbReference type="RefSeq" id="WP_161337561.1">
    <property type="nucleotide sequence ID" value="NZ_JBHSDG010000002.1"/>
</dbReference>
<dbReference type="SUPFAM" id="SSF48008">
    <property type="entry name" value="GntR ligand-binding domain-like"/>
    <property type="match status" value="1"/>
</dbReference>
<dbReference type="InterPro" id="IPR000524">
    <property type="entry name" value="Tscrpt_reg_HTH_GntR"/>
</dbReference>
<evidence type="ECO:0000313" key="6">
    <source>
        <dbReference type="Proteomes" id="UP000445696"/>
    </source>
</evidence>
<dbReference type="NCBIfam" id="NF003011">
    <property type="entry name" value="PRK03837.1"/>
    <property type="match status" value="1"/>
</dbReference>
<comment type="caution">
    <text evidence="5">The sequence shown here is derived from an EMBL/GenBank/DDBJ whole genome shotgun (WGS) entry which is preliminary data.</text>
</comment>
<evidence type="ECO:0000256" key="1">
    <source>
        <dbReference type="ARBA" id="ARBA00023015"/>
    </source>
</evidence>
<evidence type="ECO:0000259" key="4">
    <source>
        <dbReference type="PROSITE" id="PS50949"/>
    </source>
</evidence>
<accession>A0A845MCW3</accession>
<evidence type="ECO:0000256" key="2">
    <source>
        <dbReference type="ARBA" id="ARBA00023125"/>
    </source>
</evidence>
<dbReference type="GO" id="GO:0003700">
    <property type="term" value="F:DNA-binding transcription factor activity"/>
    <property type="evidence" value="ECO:0007669"/>
    <property type="project" value="InterPro"/>
</dbReference>
<dbReference type="InterPro" id="IPR008920">
    <property type="entry name" value="TF_FadR/GntR_C"/>
</dbReference>
<gene>
    <name evidence="5" type="primary">nanR</name>
    <name evidence="5" type="ORF">GQF03_02250</name>
</gene>
<organism evidence="5 6">
    <name type="scientific">Sneathiella chungangensis</name>
    <dbReference type="NCBI Taxonomy" id="1418234"/>
    <lineage>
        <taxon>Bacteria</taxon>
        <taxon>Pseudomonadati</taxon>
        <taxon>Pseudomonadota</taxon>
        <taxon>Alphaproteobacteria</taxon>
        <taxon>Sneathiellales</taxon>
        <taxon>Sneathiellaceae</taxon>
        <taxon>Sneathiella</taxon>
    </lineage>
</organism>
<dbReference type="InterPro" id="IPR036388">
    <property type="entry name" value="WH-like_DNA-bd_sf"/>
</dbReference>
<dbReference type="GO" id="GO:0003677">
    <property type="term" value="F:DNA binding"/>
    <property type="evidence" value="ECO:0007669"/>
    <property type="project" value="UniProtKB-KW"/>
</dbReference>
<name>A0A845MCW3_9PROT</name>
<keyword evidence="1" id="KW-0805">Transcription regulation</keyword>
<dbReference type="Proteomes" id="UP000445696">
    <property type="component" value="Unassembled WGS sequence"/>
</dbReference>
<dbReference type="SUPFAM" id="SSF46785">
    <property type="entry name" value="Winged helix' DNA-binding domain"/>
    <property type="match status" value="1"/>
</dbReference>
<dbReference type="Gene3D" id="1.20.120.530">
    <property type="entry name" value="GntR ligand-binding domain-like"/>
    <property type="match status" value="1"/>
</dbReference>
<keyword evidence="6" id="KW-1185">Reference proteome</keyword>
<protein>
    <submittedName>
        <fullName evidence="5">Transcriptional regulator NanR</fullName>
    </submittedName>
</protein>
<keyword evidence="3" id="KW-0804">Transcription</keyword>
<dbReference type="PRINTS" id="PR00035">
    <property type="entry name" value="HTHGNTR"/>
</dbReference>
<dbReference type="Pfam" id="PF00392">
    <property type="entry name" value="GntR"/>
    <property type="match status" value="1"/>
</dbReference>
<dbReference type="EMBL" id="WTVA01000001">
    <property type="protein sequence ID" value="MZR21146.1"/>
    <property type="molecule type" value="Genomic_DNA"/>
</dbReference>
<dbReference type="Pfam" id="PF07729">
    <property type="entry name" value="FCD"/>
    <property type="match status" value="1"/>
</dbReference>
<evidence type="ECO:0000256" key="3">
    <source>
        <dbReference type="ARBA" id="ARBA00023163"/>
    </source>
</evidence>
<proteinExistence type="predicted"/>
<dbReference type="Gene3D" id="1.10.10.10">
    <property type="entry name" value="Winged helix-like DNA-binding domain superfamily/Winged helix DNA-binding domain"/>
    <property type="match status" value="1"/>
</dbReference>
<dbReference type="InterPro" id="IPR036390">
    <property type="entry name" value="WH_DNA-bd_sf"/>
</dbReference>
<dbReference type="AlphaFoldDB" id="A0A845MCW3"/>
<sequence length="244" mass="27844">MPIKDQLDSQEPAERIHRRKLSDQVFDRLRNMIASGELAPGDYMPSERTLMERFGVGRPAVRESLQSLHTMGLITISHGERSRVNELSAGTAFKQVDAIAQLLLTSEPANIEHLKEARRLLEAGIVKSAAERSTKKDIRDLRDLIAKQRDKLGDSEAFMQADIAFHKRIAETGRNPLLTAVSEAMLKWLFQYHTVLLHWSGREETTLAEHSEIVDLIEKRDVEGAVKAMEIHLNRSEERYKQQR</sequence>
<dbReference type="PANTHER" id="PTHR43537">
    <property type="entry name" value="TRANSCRIPTIONAL REGULATOR, GNTR FAMILY"/>
    <property type="match status" value="1"/>
</dbReference>
<dbReference type="PANTHER" id="PTHR43537:SF5">
    <property type="entry name" value="UXU OPERON TRANSCRIPTIONAL REGULATOR"/>
    <property type="match status" value="1"/>
</dbReference>
<dbReference type="OrthoDB" id="9028214at2"/>
<dbReference type="InterPro" id="IPR011711">
    <property type="entry name" value="GntR_C"/>
</dbReference>
<keyword evidence="2" id="KW-0238">DNA-binding</keyword>